<dbReference type="AlphaFoldDB" id="A0AAU8QCZ1"/>
<dbReference type="KEGG" id="coe:CP258_05985"/>
<dbReference type="Gene3D" id="3.40.50.300">
    <property type="entry name" value="P-loop containing nucleotide triphosphate hydrolases"/>
    <property type="match status" value="1"/>
</dbReference>
<evidence type="ECO:0000313" key="2">
    <source>
        <dbReference type="Proteomes" id="UP000006465"/>
    </source>
</evidence>
<sequence length="270" mass="29432">MDSSEVHTSSQLPDAPVVLTARDLVLTSGTELPSLDIALGLTLLHCGRENSATTLSLTLAGRMKPKSGIVMLHSAQGEMSAPKQLHKHVALAGIPEFDSLERLVPVKAVVREHAAWTNSWWRRVPSSIEKIDSFVQAAELLGIHATEAFAKRKVGDLDPLERFTLRIALALTVRPEAELLIVDDIDQIRSLRLRADLLRQLKVVAEVLPVVTVSANSDVDGICDADIPVAGALKRAQEREKNLLDNLLQRGTPANDMNHQIQRIGKGIGQ</sequence>
<dbReference type="SUPFAM" id="SSF52540">
    <property type="entry name" value="P-loop containing nucleoside triphosphate hydrolases"/>
    <property type="match status" value="1"/>
</dbReference>
<proteinExistence type="predicted"/>
<gene>
    <name evidence="1" type="ORF">CP258_05985</name>
</gene>
<dbReference type="InterPro" id="IPR027417">
    <property type="entry name" value="P-loop_NTPase"/>
</dbReference>
<evidence type="ECO:0008006" key="3">
    <source>
        <dbReference type="Google" id="ProtNLM"/>
    </source>
</evidence>
<accession>A0AAU8QCZ1</accession>
<reference evidence="1 2" key="1">
    <citation type="journal article" date="2013" name="J. Biotechnol.">
        <title>Genome sequence of Corynebacterium pseudotuberculosis biovar equi strain 258 and prediction of antigenic targets to improve biotechnological vaccine production.</title>
        <authorList>
            <person name="Soares S.C."/>
            <person name="Trost E."/>
            <person name="Ramos R.T."/>
            <person name="Carneiro A.R."/>
            <person name="Santos A.R."/>
            <person name="Pinto A.C."/>
            <person name="Barbosa E."/>
            <person name="Aburjaile F."/>
            <person name="Ali A."/>
            <person name="Diniz C.A."/>
            <person name="Hassan S.S."/>
            <person name="Fiaux K."/>
            <person name="Guimaraes L.C."/>
            <person name="Bakhtiar S.M."/>
            <person name="Pereira U."/>
            <person name="Almeida S.S."/>
            <person name="Abreu V.A."/>
            <person name="Rocha F.S."/>
            <person name="Dorella F.A."/>
            <person name="Miyoshi A."/>
            <person name="Silva A."/>
            <person name="Azevedo V."/>
            <person name="Tauch A."/>
        </authorList>
    </citation>
    <scope>NUCLEOTIDE SEQUENCE [LARGE SCALE GENOMIC DNA]</scope>
    <source>
        <strain evidence="1 2">258</strain>
    </source>
</reference>
<name>A0AAU8QCZ1_CORPS</name>
<dbReference type="RefSeq" id="WP_014367139.1">
    <property type="nucleotide sequence ID" value="NC_017945.3"/>
</dbReference>
<organism evidence="1 2">
    <name type="scientific">Corynebacterium pseudotuberculosis 258</name>
    <dbReference type="NCBI Taxonomy" id="1168865"/>
    <lineage>
        <taxon>Bacteria</taxon>
        <taxon>Bacillati</taxon>
        <taxon>Actinomycetota</taxon>
        <taxon>Actinomycetes</taxon>
        <taxon>Mycobacteriales</taxon>
        <taxon>Corynebacteriaceae</taxon>
        <taxon>Corynebacterium</taxon>
    </lineage>
</organism>
<evidence type="ECO:0000313" key="1">
    <source>
        <dbReference type="EMBL" id="AFK16801.1"/>
    </source>
</evidence>
<dbReference type="Proteomes" id="UP000006465">
    <property type="component" value="Chromosome"/>
</dbReference>
<dbReference type="EMBL" id="CP003540">
    <property type="protein sequence ID" value="AFK16801.1"/>
    <property type="molecule type" value="Genomic_DNA"/>
</dbReference>
<protein>
    <recommendedName>
        <fullName evidence="3">ABC transporter ATP-binding protein</fullName>
    </recommendedName>
</protein>